<dbReference type="RefSeq" id="XP_008027828.1">
    <property type="nucleotide sequence ID" value="XM_008029637.1"/>
</dbReference>
<dbReference type="AlphaFoldDB" id="R0JWW5"/>
<keyword evidence="3" id="KW-1185">Reference proteome</keyword>
<dbReference type="GO" id="GO:0005737">
    <property type="term" value="C:cytoplasm"/>
    <property type="evidence" value="ECO:0007669"/>
    <property type="project" value="TreeGrafter"/>
</dbReference>
<feature type="compositionally biased region" description="Basic and acidic residues" evidence="1">
    <location>
        <begin position="72"/>
        <end position="85"/>
    </location>
</feature>
<feature type="region of interest" description="Disordered" evidence="1">
    <location>
        <begin position="1"/>
        <end position="85"/>
    </location>
</feature>
<sequence length="85" mass="8887">MSANPGNIIGGHKANLSNPNTSDEAKQHSKEVLQEIENGGDPQSMTSNSGDKNPNNVAGGLKATLNNPNVSEEAKESAKERLGDM</sequence>
<evidence type="ECO:0000256" key="1">
    <source>
        <dbReference type="SAM" id="MobiDB-lite"/>
    </source>
</evidence>
<dbReference type="PANTHER" id="PTHR36576:SF1">
    <property type="entry name" value="UPF0654 PROTEIN C11D3.01C-RELATED"/>
    <property type="match status" value="1"/>
</dbReference>
<name>R0JWW5_EXST2</name>
<dbReference type="EMBL" id="KB908703">
    <property type="protein sequence ID" value="EOA85438.1"/>
    <property type="molecule type" value="Genomic_DNA"/>
</dbReference>
<reference evidence="2 3" key="2">
    <citation type="journal article" date="2013" name="PLoS Genet.">
        <title>Comparative genome structure, secondary metabolite, and effector coding capacity across Cochliobolus pathogens.</title>
        <authorList>
            <person name="Condon B.J."/>
            <person name="Leng Y."/>
            <person name="Wu D."/>
            <person name="Bushley K.E."/>
            <person name="Ohm R.A."/>
            <person name="Otillar R."/>
            <person name="Martin J."/>
            <person name="Schackwitz W."/>
            <person name="Grimwood J."/>
            <person name="MohdZainudin N."/>
            <person name="Xue C."/>
            <person name="Wang R."/>
            <person name="Manning V.A."/>
            <person name="Dhillon B."/>
            <person name="Tu Z.J."/>
            <person name="Steffenson B.J."/>
            <person name="Salamov A."/>
            <person name="Sun H."/>
            <person name="Lowry S."/>
            <person name="LaButti K."/>
            <person name="Han J."/>
            <person name="Copeland A."/>
            <person name="Lindquist E."/>
            <person name="Barry K."/>
            <person name="Schmutz J."/>
            <person name="Baker S.E."/>
            <person name="Ciuffetti L.M."/>
            <person name="Grigoriev I.V."/>
            <person name="Zhong S."/>
            <person name="Turgeon B.G."/>
        </authorList>
    </citation>
    <scope>NUCLEOTIDE SEQUENCE [LARGE SCALE GENOMIC DNA]</scope>
    <source>
        <strain evidence="3">28A</strain>
    </source>
</reference>
<protein>
    <recommendedName>
        <fullName evidence="4">Conidiation-specific protein 6</fullName>
    </recommendedName>
</protein>
<dbReference type="GeneID" id="19405818"/>
<dbReference type="InterPro" id="IPR052670">
    <property type="entry name" value="UPF0654_domain"/>
</dbReference>
<evidence type="ECO:0008006" key="4">
    <source>
        <dbReference type="Google" id="ProtNLM"/>
    </source>
</evidence>
<feature type="compositionally biased region" description="Basic and acidic residues" evidence="1">
    <location>
        <begin position="23"/>
        <end position="33"/>
    </location>
</feature>
<dbReference type="PANTHER" id="PTHR36576">
    <property type="entry name" value="UPF0654 PROTEIN C11D3.01C-RELATED"/>
    <property type="match status" value="1"/>
</dbReference>
<dbReference type="Proteomes" id="UP000016935">
    <property type="component" value="Unassembled WGS sequence"/>
</dbReference>
<feature type="compositionally biased region" description="Polar residues" evidence="1">
    <location>
        <begin position="41"/>
        <end position="56"/>
    </location>
</feature>
<evidence type="ECO:0000313" key="3">
    <source>
        <dbReference type="Proteomes" id="UP000016935"/>
    </source>
</evidence>
<reference evidence="2 3" key="1">
    <citation type="journal article" date="2012" name="PLoS Pathog.">
        <title>Diverse lifestyles and strategies of plant pathogenesis encoded in the genomes of eighteen Dothideomycetes fungi.</title>
        <authorList>
            <person name="Ohm R.A."/>
            <person name="Feau N."/>
            <person name="Henrissat B."/>
            <person name="Schoch C.L."/>
            <person name="Horwitz B.A."/>
            <person name="Barry K.W."/>
            <person name="Condon B.J."/>
            <person name="Copeland A.C."/>
            <person name="Dhillon B."/>
            <person name="Glaser F."/>
            <person name="Hesse C.N."/>
            <person name="Kosti I."/>
            <person name="LaButti K."/>
            <person name="Lindquist E.A."/>
            <person name="Lucas S."/>
            <person name="Salamov A.A."/>
            <person name="Bradshaw R.E."/>
            <person name="Ciuffetti L."/>
            <person name="Hamelin R.C."/>
            <person name="Kema G.H.J."/>
            <person name="Lawrence C."/>
            <person name="Scott J.A."/>
            <person name="Spatafora J.W."/>
            <person name="Turgeon B.G."/>
            <person name="de Wit P.J.G.M."/>
            <person name="Zhong S."/>
            <person name="Goodwin S.B."/>
            <person name="Grigoriev I.V."/>
        </authorList>
    </citation>
    <scope>NUCLEOTIDE SEQUENCE [LARGE SCALE GENOMIC DNA]</scope>
    <source>
        <strain evidence="3">28A</strain>
    </source>
</reference>
<dbReference type="eggNOG" id="ENOG502S75W">
    <property type="taxonomic scope" value="Eukaryota"/>
</dbReference>
<dbReference type="Pfam" id="PF10346">
    <property type="entry name" value="Con-6"/>
    <property type="match status" value="2"/>
</dbReference>
<proteinExistence type="predicted"/>
<dbReference type="InterPro" id="IPR018824">
    <property type="entry name" value="Conidiation-specific_6"/>
</dbReference>
<dbReference type="HOGENOM" id="CLU_107705_2_1_1"/>
<accession>R0JWW5</accession>
<gene>
    <name evidence="2" type="ORF">SETTUDRAFT_90143</name>
</gene>
<dbReference type="OrthoDB" id="5419162at2759"/>
<evidence type="ECO:0000313" key="2">
    <source>
        <dbReference type="EMBL" id="EOA85438.1"/>
    </source>
</evidence>
<organism evidence="2 3">
    <name type="scientific">Exserohilum turcicum (strain 28A)</name>
    <name type="common">Northern leaf blight fungus</name>
    <name type="synonym">Setosphaeria turcica</name>
    <dbReference type="NCBI Taxonomy" id="671987"/>
    <lineage>
        <taxon>Eukaryota</taxon>
        <taxon>Fungi</taxon>
        <taxon>Dikarya</taxon>
        <taxon>Ascomycota</taxon>
        <taxon>Pezizomycotina</taxon>
        <taxon>Dothideomycetes</taxon>
        <taxon>Pleosporomycetidae</taxon>
        <taxon>Pleosporales</taxon>
        <taxon>Pleosporineae</taxon>
        <taxon>Pleosporaceae</taxon>
        <taxon>Exserohilum</taxon>
    </lineage>
</organism>